<dbReference type="AlphaFoldDB" id="A0A1T2WZ13"/>
<dbReference type="RefSeq" id="WP_233147237.1">
    <property type="nucleotide sequence ID" value="NZ_MSZX01000031.1"/>
</dbReference>
<proteinExistence type="predicted"/>
<sequence length="461" mass="53609">MNPLVYFSRDYLNCRKRQILNALLLRNIPADYLLYNSFENTREIYNEIIIKGNLCWQYQPNYINTSDLNLLGIKEKKVNFDKFKDAIDFINSLLIKGMDVFVNASTRFIPHRLEPNSTGSTFLKLSSYNNEQKSFLVNDVILERDYDVQIIEEAYDSLPNNKKYITYLDFSDYSLQKNAIESFKIKGDKWIRDLDDDLSFYDRIAGLLNDSSEERFKNLEDLLNKITQAFAIISGSRLLYQFYLSINGISKPILNLLMRSSDLAQIVKSLSIKNQELIKISSERINLSNIYSNLKKLKEMDREILNMLKLEINGLEYEDKFGLDLVDSWKINKGDDLALHKQVFSSSDSEIVYYKSNLVDGYNLTRWNSKESDPQWIYVDLESEQVIKTVVLNWEAAYAKSYKIQVSNDALDWTDIYTTSTGQGEIEELKVSGKGRFLRMFGTERGTPYGYSLWGLSVFNN</sequence>
<name>A0A1T2WZ13_9BACL</name>
<organism evidence="2 3">
    <name type="scientific">Paenibacillus selenitireducens</name>
    <dbReference type="NCBI Taxonomy" id="1324314"/>
    <lineage>
        <taxon>Bacteria</taxon>
        <taxon>Bacillati</taxon>
        <taxon>Bacillota</taxon>
        <taxon>Bacilli</taxon>
        <taxon>Bacillales</taxon>
        <taxon>Paenibacillaceae</taxon>
        <taxon>Paenibacillus</taxon>
    </lineage>
</organism>
<dbReference type="STRING" id="1324314.BVG16_32025"/>
<evidence type="ECO:0000259" key="1">
    <source>
        <dbReference type="PROSITE" id="PS50022"/>
    </source>
</evidence>
<dbReference type="PROSITE" id="PS50022">
    <property type="entry name" value="FA58C_3"/>
    <property type="match status" value="1"/>
</dbReference>
<dbReference type="SUPFAM" id="SSF49785">
    <property type="entry name" value="Galactose-binding domain-like"/>
    <property type="match status" value="1"/>
</dbReference>
<comment type="caution">
    <text evidence="2">The sequence shown here is derived from an EMBL/GenBank/DDBJ whole genome shotgun (WGS) entry which is preliminary data.</text>
</comment>
<dbReference type="Proteomes" id="UP000190188">
    <property type="component" value="Unassembled WGS sequence"/>
</dbReference>
<dbReference type="EMBL" id="MSZX01000031">
    <property type="protein sequence ID" value="OPA72811.1"/>
    <property type="molecule type" value="Genomic_DNA"/>
</dbReference>
<dbReference type="InterPro" id="IPR000421">
    <property type="entry name" value="FA58C"/>
</dbReference>
<dbReference type="Gene3D" id="2.60.120.260">
    <property type="entry name" value="Galactose-binding domain-like"/>
    <property type="match status" value="1"/>
</dbReference>
<evidence type="ECO:0000313" key="3">
    <source>
        <dbReference type="Proteomes" id="UP000190188"/>
    </source>
</evidence>
<evidence type="ECO:0000313" key="2">
    <source>
        <dbReference type="EMBL" id="OPA72811.1"/>
    </source>
</evidence>
<keyword evidence="3" id="KW-1185">Reference proteome</keyword>
<protein>
    <recommendedName>
        <fullName evidence="1">F5/8 type C domain-containing protein</fullName>
    </recommendedName>
</protein>
<gene>
    <name evidence="2" type="ORF">BVG16_32025</name>
</gene>
<dbReference type="InterPro" id="IPR008979">
    <property type="entry name" value="Galactose-bd-like_sf"/>
</dbReference>
<feature type="domain" description="F5/8 type C" evidence="1">
    <location>
        <begin position="326"/>
        <end position="461"/>
    </location>
</feature>
<accession>A0A1T2WZ13</accession>
<reference evidence="2 3" key="1">
    <citation type="submission" date="2017-01" db="EMBL/GenBank/DDBJ databases">
        <title>Genome analysis of Paenibacillus selenitrireducens ES3-24.</title>
        <authorList>
            <person name="Xu D."/>
            <person name="Yao R."/>
            <person name="Zheng S."/>
        </authorList>
    </citation>
    <scope>NUCLEOTIDE SEQUENCE [LARGE SCALE GENOMIC DNA]</scope>
    <source>
        <strain evidence="2 3">ES3-24</strain>
    </source>
</reference>
<dbReference type="Pfam" id="PF22633">
    <property type="entry name" value="F5_F8_type_C_2"/>
    <property type="match status" value="1"/>
</dbReference>